<dbReference type="PATRIC" id="fig|1122985.7.peg.2744"/>
<dbReference type="EMBL" id="JNGW01000116">
    <property type="protein sequence ID" value="KDR51285.1"/>
    <property type="molecule type" value="Genomic_DNA"/>
</dbReference>
<keyword evidence="2" id="KW-1185">Reference proteome</keyword>
<dbReference type="HOGENOM" id="CLU_3028500_0_0_10"/>
<dbReference type="Proteomes" id="UP000027442">
    <property type="component" value="Unassembled WGS sequence"/>
</dbReference>
<dbReference type="AlphaFoldDB" id="A0A069QER4"/>
<name>A0A069QER4_HOYLO</name>
<sequence>MLLILKYTLIIIREFAPRDVRIYTIASFPEPAKERGWTVVPFDRRKVLVLIFLLR</sequence>
<evidence type="ECO:0000313" key="1">
    <source>
        <dbReference type="EMBL" id="KDR51285.1"/>
    </source>
</evidence>
<proteinExistence type="predicted"/>
<reference evidence="1 2" key="1">
    <citation type="submission" date="2013-08" db="EMBL/GenBank/DDBJ databases">
        <authorList>
            <person name="Weinstock G."/>
            <person name="Sodergren E."/>
            <person name="Wylie T."/>
            <person name="Fulton L."/>
            <person name="Fulton R."/>
            <person name="Fronick C."/>
            <person name="O'Laughlin M."/>
            <person name="Godfrey J."/>
            <person name="Miner T."/>
            <person name="Herter B."/>
            <person name="Appelbaum E."/>
            <person name="Cordes M."/>
            <person name="Lek S."/>
            <person name="Wollam A."/>
            <person name="Pepin K.H."/>
            <person name="Palsikar V.B."/>
            <person name="Mitreva M."/>
            <person name="Wilson R.K."/>
        </authorList>
    </citation>
    <scope>NUCLEOTIDE SEQUENCE [LARGE SCALE GENOMIC DNA]</scope>
    <source>
        <strain evidence="1 2">ATCC 15930</strain>
    </source>
</reference>
<evidence type="ECO:0000313" key="2">
    <source>
        <dbReference type="Proteomes" id="UP000027442"/>
    </source>
</evidence>
<protein>
    <submittedName>
        <fullName evidence="1">Uncharacterized protein</fullName>
    </submittedName>
</protein>
<gene>
    <name evidence="1" type="ORF">HMPREF1991_02649</name>
</gene>
<accession>A0A069QER4</accession>
<comment type="caution">
    <text evidence="1">The sequence shown here is derived from an EMBL/GenBank/DDBJ whole genome shotgun (WGS) entry which is preliminary data.</text>
</comment>
<organism evidence="1 2">
    <name type="scientific">Hoylesella loescheii DSM 19665 = JCM 12249 = ATCC 15930</name>
    <dbReference type="NCBI Taxonomy" id="1122985"/>
    <lineage>
        <taxon>Bacteria</taxon>
        <taxon>Pseudomonadati</taxon>
        <taxon>Bacteroidota</taxon>
        <taxon>Bacteroidia</taxon>
        <taxon>Bacteroidales</taxon>
        <taxon>Prevotellaceae</taxon>
        <taxon>Hoylesella</taxon>
    </lineage>
</organism>